<name>A0A6A6WPE0_9PLEO</name>
<dbReference type="OrthoDB" id="3817571at2759"/>
<evidence type="ECO:0000313" key="2">
    <source>
        <dbReference type="Proteomes" id="UP000799757"/>
    </source>
</evidence>
<dbReference type="AlphaFoldDB" id="A0A6A6WPE0"/>
<dbReference type="PANTHER" id="PTHR38790:SF9">
    <property type="entry name" value="F-BOX DOMAIN-CONTAINING PROTEIN"/>
    <property type="match status" value="1"/>
</dbReference>
<reference evidence="1" key="1">
    <citation type="journal article" date="2020" name="Stud. Mycol.">
        <title>101 Dothideomycetes genomes: a test case for predicting lifestyles and emergence of pathogens.</title>
        <authorList>
            <person name="Haridas S."/>
            <person name="Albert R."/>
            <person name="Binder M."/>
            <person name="Bloem J."/>
            <person name="Labutti K."/>
            <person name="Salamov A."/>
            <person name="Andreopoulos B."/>
            <person name="Baker S."/>
            <person name="Barry K."/>
            <person name="Bills G."/>
            <person name="Bluhm B."/>
            <person name="Cannon C."/>
            <person name="Castanera R."/>
            <person name="Culley D."/>
            <person name="Daum C."/>
            <person name="Ezra D."/>
            <person name="Gonzalez J."/>
            <person name="Henrissat B."/>
            <person name="Kuo A."/>
            <person name="Liang C."/>
            <person name="Lipzen A."/>
            <person name="Lutzoni F."/>
            <person name="Magnuson J."/>
            <person name="Mondo S."/>
            <person name="Nolan M."/>
            <person name="Ohm R."/>
            <person name="Pangilinan J."/>
            <person name="Park H.-J."/>
            <person name="Ramirez L."/>
            <person name="Alfaro M."/>
            <person name="Sun H."/>
            <person name="Tritt A."/>
            <person name="Yoshinaga Y."/>
            <person name="Zwiers L.-H."/>
            <person name="Turgeon B."/>
            <person name="Goodwin S."/>
            <person name="Spatafora J."/>
            <person name="Crous P."/>
            <person name="Grigoriev I."/>
        </authorList>
    </citation>
    <scope>NUCLEOTIDE SEQUENCE</scope>
    <source>
        <strain evidence="1">CBS 109.77</strain>
    </source>
</reference>
<gene>
    <name evidence="1" type="ORF">K505DRAFT_368816</name>
</gene>
<keyword evidence="2" id="KW-1185">Reference proteome</keyword>
<proteinExistence type="predicted"/>
<organism evidence="1 2">
    <name type="scientific">Melanomma pulvis-pyrius CBS 109.77</name>
    <dbReference type="NCBI Taxonomy" id="1314802"/>
    <lineage>
        <taxon>Eukaryota</taxon>
        <taxon>Fungi</taxon>
        <taxon>Dikarya</taxon>
        <taxon>Ascomycota</taxon>
        <taxon>Pezizomycotina</taxon>
        <taxon>Dothideomycetes</taxon>
        <taxon>Pleosporomycetidae</taxon>
        <taxon>Pleosporales</taxon>
        <taxon>Melanommataceae</taxon>
        <taxon>Melanomma</taxon>
    </lineage>
</organism>
<protein>
    <submittedName>
        <fullName evidence="1">Uncharacterized protein</fullName>
    </submittedName>
</protein>
<sequence length="409" mass="46748">MQGGNDLSHAFPPGAYESFSGTYKGLTVGSLVFPRLENSLEPALLVGFVKFGNKIYAVVAWLENQVLVHKRKRVKKNQQNWLSPHSKIVATTNFDLICLGLFISHAQLKPGLLPNESNIDLSQAYNYATSSFDTIHHDDQGSIAQALRWRSSPSGKFRFQDLPRELRDIIYGLVFLNNRSPSDGCIRIHQLETFRRNHEKYSPFVYNPARLEASKDLANEWTTRLPLLYVEILRTCKAIQQEAQDALLSNKTFVMLVRKNMSTFQEFNDRYPKLDIKHLRIEILLDFEVEEGSFCLMEEEAQESIKSVNGYLLSMGKLVQLQIDFTILRSGPPRQDDVLRPIDYPELGVLLPQWMGVLRNTALQLTKKPPITWGPTEDQKRENDYYGHGFLSPELLKQSSSSIDDQLSL</sequence>
<dbReference type="EMBL" id="MU002683">
    <property type="protein sequence ID" value="KAF2785774.1"/>
    <property type="molecule type" value="Genomic_DNA"/>
</dbReference>
<evidence type="ECO:0000313" key="1">
    <source>
        <dbReference type="EMBL" id="KAF2785774.1"/>
    </source>
</evidence>
<dbReference type="PANTHER" id="PTHR38790">
    <property type="entry name" value="2EXR DOMAIN-CONTAINING PROTEIN-RELATED"/>
    <property type="match status" value="1"/>
</dbReference>
<dbReference type="Proteomes" id="UP000799757">
    <property type="component" value="Unassembled WGS sequence"/>
</dbReference>
<accession>A0A6A6WPE0</accession>